<dbReference type="SUPFAM" id="SSF160214">
    <property type="entry name" value="FlaG-like"/>
    <property type="match status" value="1"/>
</dbReference>
<evidence type="ECO:0008006" key="4">
    <source>
        <dbReference type="Google" id="ProtNLM"/>
    </source>
</evidence>
<dbReference type="InterPro" id="IPR005186">
    <property type="entry name" value="FlaG"/>
</dbReference>
<keyword evidence="3" id="KW-1185">Reference proteome</keyword>
<dbReference type="KEGG" id="ddn:DND132_0418"/>
<evidence type="ECO:0000313" key="2">
    <source>
        <dbReference type="EMBL" id="EGB13635.1"/>
    </source>
</evidence>
<protein>
    <recommendedName>
        <fullName evidence="4">Flagellar protein FlaG</fullName>
    </recommendedName>
</protein>
<accession>F0JF79</accession>
<dbReference type="AlphaFoldDB" id="F0JF79"/>
<gene>
    <name evidence="2" type="ORF">DND132_0418</name>
</gene>
<evidence type="ECO:0000313" key="3">
    <source>
        <dbReference type="Proteomes" id="UP000007845"/>
    </source>
</evidence>
<dbReference type="OrthoDB" id="5461074at2"/>
<feature type="region of interest" description="Disordered" evidence="1">
    <location>
        <begin position="1"/>
        <end position="60"/>
    </location>
</feature>
<dbReference type="EMBL" id="CP003220">
    <property type="protein sequence ID" value="EGB13635.1"/>
    <property type="molecule type" value="Genomic_DNA"/>
</dbReference>
<dbReference type="Pfam" id="PF03646">
    <property type="entry name" value="FlaG"/>
    <property type="match status" value="1"/>
</dbReference>
<dbReference type="Gene3D" id="3.30.160.170">
    <property type="entry name" value="FlaG-like"/>
    <property type="match status" value="1"/>
</dbReference>
<dbReference type="Proteomes" id="UP000007845">
    <property type="component" value="Chromosome"/>
</dbReference>
<dbReference type="RefSeq" id="WP_014321063.1">
    <property type="nucleotide sequence ID" value="NC_016803.1"/>
</dbReference>
<reference evidence="2 3" key="1">
    <citation type="journal article" date="2011" name="J. Bacteriol.">
        <title>Genome sequence of the mercury-methylating strain Desulfovibrio desulfuricans ND132.</title>
        <authorList>
            <person name="Brown S.D."/>
            <person name="Gilmour C.C."/>
            <person name="Kucken A.M."/>
            <person name="Wall J.D."/>
            <person name="Elias D.A."/>
            <person name="Brandt C.C."/>
            <person name="Podar M."/>
            <person name="Chertkov O."/>
            <person name="Held B."/>
            <person name="Bruce D.C."/>
            <person name="Detter J.C."/>
            <person name="Tapia R."/>
            <person name="Han C.S."/>
            <person name="Goodwin L.A."/>
            <person name="Cheng J.F."/>
            <person name="Pitluck S."/>
            <person name="Woyke T."/>
            <person name="Mikhailova N."/>
            <person name="Ivanova N.N."/>
            <person name="Han J."/>
            <person name="Lucas S."/>
            <person name="Lapidus A.L."/>
            <person name="Land M.L."/>
            <person name="Hauser L.J."/>
            <person name="Palumbo A.V."/>
        </authorList>
    </citation>
    <scope>NUCLEOTIDE SEQUENCE [LARGE SCALE GENOMIC DNA]</scope>
    <source>
        <strain evidence="2 3">ND132</strain>
    </source>
</reference>
<feature type="compositionally biased region" description="Basic and acidic residues" evidence="1">
    <location>
        <begin position="48"/>
        <end position="60"/>
    </location>
</feature>
<dbReference type="STRING" id="641491.DND132_0418"/>
<dbReference type="eggNOG" id="ENOG503183B">
    <property type="taxonomic scope" value="Bacteria"/>
</dbReference>
<dbReference type="HOGENOM" id="CLU_1934612_0_0_7"/>
<name>F0JF79_9BACT</name>
<dbReference type="InterPro" id="IPR035924">
    <property type="entry name" value="FlaG-like_sf"/>
</dbReference>
<proteinExistence type="predicted"/>
<sequence length="129" mass="14310">MNIPEMNIDMKQELRSESVVPATAVQRSSSQDGLSRRDDAVTAQSKAGADRQSDSPTREELETLIGEAEEHLEANNVKLKFNILENNDTIQVEIVDSDGKTIRKIPDDELIKLTKSLKSLGQGFLDRVS</sequence>
<evidence type="ECO:0000256" key="1">
    <source>
        <dbReference type="SAM" id="MobiDB-lite"/>
    </source>
</evidence>
<organism evidence="2 3">
    <name type="scientific">Pseudodesulfovibrio mercurii</name>
    <dbReference type="NCBI Taxonomy" id="641491"/>
    <lineage>
        <taxon>Bacteria</taxon>
        <taxon>Pseudomonadati</taxon>
        <taxon>Thermodesulfobacteriota</taxon>
        <taxon>Desulfovibrionia</taxon>
        <taxon>Desulfovibrionales</taxon>
        <taxon>Desulfovibrionaceae</taxon>
    </lineage>
</organism>